<keyword evidence="2" id="KW-1185">Reference proteome</keyword>
<dbReference type="Proteomes" id="UP000438760">
    <property type="component" value="Unassembled WGS sequence"/>
</dbReference>
<dbReference type="OrthoDB" id="6710009at2"/>
<dbReference type="RefSeq" id="WP_155091734.1">
    <property type="nucleotide sequence ID" value="NZ_CP102754.1"/>
</dbReference>
<proteinExistence type="predicted"/>
<gene>
    <name evidence="1" type="ORF">GJV76_05990</name>
</gene>
<protein>
    <submittedName>
        <fullName evidence="1">Uncharacterized protein</fullName>
    </submittedName>
</protein>
<name>A0A6I3LNE1_9FLAO</name>
<dbReference type="Pfam" id="PF22000">
    <property type="entry name" value="DUF6929"/>
    <property type="match status" value="1"/>
</dbReference>
<comment type="caution">
    <text evidence="1">The sequence shown here is derived from an EMBL/GenBank/DDBJ whole genome shotgun (WGS) entry which is preliminary data.</text>
</comment>
<organism evidence="1 2">
    <name type="scientific">Myroides albus</name>
    <dbReference type="NCBI Taxonomy" id="2562892"/>
    <lineage>
        <taxon>Bacteria</taxon>
        <taxon>Pseudomonadati</taxon>
        <taxon>Bacteroidota</taxon>
        <taxon>Flavobacteriia</taxon>
        <taxon>Flavobacteriales</taxon>
        <taxon>Flavobacteriaceae</taxon>
        <taxon>Myroides</taxon>
    </lineage>
</organism>
<sequence length="279" mass="31872">MKQLTLEFLFHIFGLSAASGIVYNDEQIHLIADNSTYLYHYDMTNTLFTKTPLSQEDYGQENIAKNMKPDFESITQNELNYYIFGSGSTEKRIDLIEVHKLTNEVISTQQLDILYESMKAFAGIDNDNFNIEGAILDGETWYFFNRGNGPKSQNGIFIVTGENIIDNFRLTYFPIKLPKINKVQSSFTDAVKVDEDIYFLAAAEDVASNYKDGEIKGSLIGKINLKKLKLEKTKVISENHKFEGITIYKQNAKEIEFLLCEDPDNDKNQTGIYKLTVNK</sequence>
<evidence type="ECO:0000313" key="2">
    <source>
        <dbReference type="Proteomes" id="UP000438760"/>
    </source>
</evidence>
<accession>A0A6I3LNE1</accession>
<dbReference type="EMBL" id="WMJX01000009">
    <property type="protein sequence ID" value="MTG97692.1"/>
    <property type="molecule type" value="Genomic_DNA"/>
</dbReference>
<dbReference type="InterPro" id="IPR053851">
    <property type="entry name" value="DUF6929"/>
</dbReference>
<dbReference type="AlphaFoldDB" id="A0A6I3LNE1"/>
<reference evidence="1 2" key="1">
    <citation type="submission" date="2019-11" db="EMBL/GenBank/DDBJ databases">
        <title>Genome of Strain BIT-d1.</title>
        <authorList>
            <person name="Yang Y."/>
        </authorList>
    </citation>
    <scope>NUCLEOTIDE SEQUENCE [LARGE SCALE GENOMIC DNA]</scope>
    <source>
        <strain evidence="1 2">BIT-d1</strain>
    </source>
</reference>
<evidence type="ECO:0000313" key="1">
    <source>
        <dbReference type="EMBL" id="MTG97692.1"/>
    </source>
</evidence>